<dbReference type="RefSeq" id="WP_206230976.1">
    <property type="nucleotide sequence ID" value="NZ_JAFIWB010000033.1"/>
</dbReference>
<dbReference type="Pfam" id="PF06718">
    <property type="entry name" value="DUF1203"/>
    <property type="match status" value="1"/>
</dbReference>
<dbReference type="PIRSF" id="PIRSF034110">
    <property type="entry name" value="DUF1203"/>
    <property type="match status" value="1"/>
</dbReference>
<dbReference type="Proteomes" id="UP000695802">
    <property type="component" value="Unassembled WGS sequence"/>
</dbReference>
<reference evidence="1 2" key="1">
    <citation type="submission" date="2021-02" db="EMBL/GenBank/DDBJ databases">
        <title>Taxonomically Unique Crown Gall-Associated Xanthomonas Stains Have Deficiency in Virulence Repertories.</title>
        <authorList>
            <person name="Mafakheri H."/>
            <person name="Taghavi S.M."/>
            <person name="Dimkic I."/>
            <person name="Nemanja K."/>
            <person name="Osdaghi E."/>
        </authorList>
    </citation>
    <scope>NUCLEOTIDE SEQUENCE [LARGE SCALE GENOMIC DNA]</scope>
    <source>
        <strain evidence="1 2">FX4</strain>
    </source>
</reference>
<protein>
    <submittedName>
        <fullName evidence="1">DUF1203 domain-containing protein</fullName>
    </submittedName>
</protein>
<dbReference type="EMBL" id="JAFIWB010000033">
    <property type="protein sequence ID" value="MBN6104582.1"/>
    <property type="molecule type" value="Genomic_DNA"/>
</dbReference>
<keyword evidence="2" id="KW-1185">Reference proteome</keyword>
<organism evidence="1 2">
    <name type="scientific">Xanthomonas bonasiae</name>
    <dbReference type="NCBI Taxonomy" id="2810351"/>
    <lineage>
        <taxon>Bacteria</taxon>
        <taxon>Pseudomonadati</taxon>
        <taxon>Pseudomonadota</taxon>
        <taxon>Gammaproteobacteria</taxon>
        <taxon>Lysobacterales</taxon>
        <taxon>Lysobacteraceae</taxon>
        <taxon>Xanthomonas</taxon>
    </lineage>
</organism>
<dbReference type="InterPro" id="IPR009593">
    <property type="entry name" value="DUF1203"/>
</dbReference>
<evidence type="ECO:0000313" key="1">
    <source>
        <dbReference type="EMBL" id="MBN6104582.1"/>
    </source>
</evidence>
<comment type="caution">
    <text evidence="1">The sequence shown here is derived from an EMBL/GenBank/DDBJ whole genome shotgun (WGS) entry which is preliminary data.</text>
</comment>
<evidence type="ECO:0000313" key="2">
    <source>
        <dbReference type="Proteomes" id="UP000695802"/>
    </source>
</evidence>
<sequence length="168" mass="18318">MSSFVCVGLPAAPFAPLFDLDDAQLHAHGARRVRADQTPGFPCRISLEDAQPGEDLLLLHYLHQPADTPYRAAGPIYVRRHVQTATVAPGQVPDAIRRRLISLRGYDAADMMIAADVHAGETIAAAIVQAFADPHVRYLHLHNARQGCFACRVERVSEPGFRESGVGM</sequence>
<name>A0ABS3B8K8_9XANT</name>
<proteinExistence type="predicted"/>
<gene>
    <name evidence="1" type="ORF">JR064_20655</name>
</gene>
<accession>A0ABS3B8K8</accession>